<organism evidence="2 3">
    <name type="scientific">Pseudobutyrivibrio ruminis</name>
    <dbReference type="NCBI Taxonomy" id="46206"/>
    <lineage>
        <taxon>Bacteria</taxon>
        <taxon>Bacillati</taxon>
        <taxon>Bacillota</taxon>
        <taxon>Clostridia</taxon>
        <taxon>Lachnospirales</taxon>
        <taxon>Lachnospiraceae</taxon>
        <taxon>Pseudobutyrivibrio</taxon>
    </lineage>
</organism>
<protein>
    <submittedName>
        <fullName evidence="2">Purine-binding chemotaxis protein CheW</fullName>
    </submittedName>
</protein>
<dbReference type="GO" id="GO:0006935">
    <property type="term" value="P:chemotaxis"/>
    <property type="evidence" value="ECO:0007669"/>
    <property type="project" value="InterPro"/>
</dbReference>
<dbReference type="InterPro" id="IPR002545">
    <property type="entry name" value="CheW-lke_dom"/>
</dbReference>
<sequence>MSNLITKTDNNVDEKQYIIFTLNNEFYGIDIININTIIMMPEITDVPLAPDYIKGMISLRGHVIPVIDMHKRMNYGEEIITKDTRVIVFNINENEQVGIVVDSVKEVMVISGEEIEYPSPFIKSDESFISGVGKKTDMLISILDINSLVDEKAIEECVA</sequence>
<accession>A0A1H7IC23</accession>
<dbReference type="Pfam" id="PF01584">
    <property type="entry name" value="CheW"/>
    <property type="match status" value="1"/>
</dbReference>
<proteinExistence type="predicted"/>
<dbReference type="AlphaFoldDB" id="A0A1H7IC23"/>
<dbReference type="RefSeq" id="WP_074790339.1">
    <property type="nucleotide sequence ID" value="NZ_FNZX01000007.1"/>
</dbReference>
<keyword evidence="3" id="KW-1185">Reference proteome</keyword>
<dbReference type="Proteomes" id="UP000182321">
    <property type="component" value="Unassembled WGS sequence"/>
</dbReference>
<dbReference type="Gene3D" id="2.30.30.40">
    <property type="entry name" value="SH3 Domains"/>
    <property type="match status" value="1"/>
</dbReference>
<dbReference type="SMART" id="SM00260">
    <property type="entry name" value="CheW"/>
    <property type="match status" value="1"/>
</dbReference>
<dbReference type="PROSITE" id="PS50851">
    <property type="entry name" value="CHEW"/>
    <property type="match status" value="1"/>
</dbReference>
<dbReference type="Gene3D" id="2.40.50.180">
    <property type="entry name" value="CheA-289, Domain 4"/>
    <property type="match status" value="1"/>
</dbReference>
<dbReference type="GO" id="GO:0007165">
    <property type="term" value="P:signal transduction"/>
    <property type="evidence" value="ECO:0007669"/>
    <property type="project" value="InterPro"/>
</dbReference>
<dbReference type="GO" id="GO:0005829">
    <property type="term" value="C:cytosol"/>
    <property type="evidence" value="ECO:0007669"/>
    <property type="project" value="TreeGrafter"/>
</dbReference>
<dbReference type="SUPFAM" id="SSF50341">
    <property type="entry name" value="CheW-like"/>
    <property type="match status" value="1"/>
</dbReference>
<feature type="domain" description="CheW-like" evidence="1">
    <location>
        <begin position="14"/>
        <end position="154"/>
    </location>
</feature>
<dbReference type="PANTHER" id="PTHR22617">
    <property type="entry name" value="CHEMOTAXIS SENSOR HISTIDINE KINASE-RELATED"/>
    <property type="match status" value="1"/>
</dbReference>
<evidence type="ECO:0000259" key="1">
    <source>
        <dbReference type="PROSITE" id="PS50851"/>
    </source>
</evidence>
<reference evidence="3" key="1">
    <citation type="submission" date="2016-10" db="EMBL/GenBank/DDBJ databases">
        <authorList>
            <person name="Varghese N."/>
        </authorList>
    </citation>
    <scope>NUCLEOTIDE SEQUENCE [LARGE SCALE GENOMIC DNA]</scope>
    <source>
        <strain evidence="3">ACV-9</strain>
    </source>
</reference>
<dbReference type="PANTHER" id="PTHR22617:SF23">
    <property type="entry name" value="CHEMOTAXIS PROTEIN CHEW"/>
    <property type="match status" value="1"/>
</dbReference>
<evidence type="ECO:0000313" key="3">
    <source>
        <dbReference type="Proteomes" id="UP000182321"/>
    </source>
</evidence>
<dbReference type="EMBL" id="FNZX01000007">
    <property type="protein sequence ID" value="SEK59080.1"/>
    <property type="molecule type" value="Genomic_DNA"/>
</dbReference>
<name>A0A1H7IC23_9FIRM</name>
<evidence type="ECO:0000313" key="2">
    <source>
        <dbReference type="EMBL" id="SEK59080.1"/>
    </source>
</evidence>
<dbReference type="InterPro" id="IPR036061">
    <property type="entry name" value="CheW-like_dom_sf"/>
</dbReference>
<gene>
    <name evidence="2" type="ORF">SAMN02910377_01260</name>
</gene>
<dbReference type="InterPro" id="IPR039315">
    <property type="entry name" value="CheW"/>
</dbReference>